<dbReference type="SUPFAM" id="SSF50998">
    <property type="entry name" value="Quinoprotein alcohol dehydrogenase-like"/>
    <property type="match status" value="1"/>
</dbReference>
<dbReference type="PANTHER" id="PTHR35340">
    <property type="entry name" value="PQQ ENZYME REPEAT PROTEIN-RELATED"/>
    <property type="match status" value="1"/>
</dbReference>
<dbReference type="InterPro" id="IPR011047">
    <property type="entry name" value="Quinoprotein_ADH-like_sf"/>
</dbReference>
<dbReference type="Pfam" id="PF14269">
    <property type="entry name" value="Arylsulfotran_2"/>
    <property type="match status" value="1"/>
</dbReference>
<dbReference type="InterPro" id="IPR053143">
    <property type="entry name" value="Arylsulfate_ST"/>
</dbReference>
<sequence>MPLKRTSCTAAAAAVLLSIIRGAAAADQPNFTNSTGASYAAFGNKTNGFFPQQTFRSSDIIAPVLQVNSWDKTQTDGSSYIFIGATYGDNRSAPMILSGKDLSLVYADQQQFSQVYASSVQTFNGTKYLTFWEGASGSKDSGTDGHWLMYDGRYELKYNLTAKGSRNILRNDVPEMRVTRENTILLATYETVSFDCSAVGGPAEAPLQDGGFQEIDPATNKVIFEWSARKHFNLSDSFATYDVDFGVGSPGGFDFFHLSSVEKSEDGNYLISSSHFSTVALIHGQDGSVIWTLGGKNSDFKDVDGGNATSFAWQHDAQLIGNDEVVLFDNHVRATERGCSGNNNNNNNNDNCAASRGLRLRLDQEQKTVALVKEYWHPEGRFNSSRMGGGGGGGSMQMLKEGHVLIAWGGNPAFVEYDKAGRPVMDVERGRVGGGRRDGDLHAYRVVRHRWQGEPSWPPSVAVDAPLKSTSNATVYVSWNGATDVAQWAIVSRGLVNETLSYLASDTADTVSHYKNVIAQTNRTGFETQIVLLDGGGVVSRRYIGAAAISASGDVMGASFVYDMRTGKAVMQSSGITTIRPPVKATAAAGAMGGSIFGISMLFYIGNYFWRKRGGASSSSAVPLLEHTTTYEKVGNAV</sequence>
<keyword evidence="1" id="KW-0812">Transmembrane</keyword>
<dbReference type="AlphaFoldDB" id="A0A2N6NRZ9"/>
<evidence type="ECO:0008006" key="5">
    <source>
        <dbReference type="Google" id="ProtNLM"/>
    </source>
</evidence>
<feature type="signal peptide" evidence="2">
    <location>
        <begin position="1"/>
        <end position="25"/>
    </location>
</feature>
<dbReference type="PANTHER" id="PTHR35340:SF5">
    <property type="entry name" value="ASST-DOMAIN-CONTAINING PROTEIN"/>
    <property type="match status" value="1"/>
</dbReference>
<dbReference type="Proteomes" id="UP000235728">
    <property type="component" value="Unassembled WGS sequence"/>
</dbReference>
<name>A0A2N6NRZ9_BEABA</name>
<gene>
    <name evidence="3" type="ORF">BM221_004695</name>
</gene>
<protein>
    <recommendedName>
        <fullName evidence="5">Arylsulfotransferase-like protein</fullName>
    </recommendedName>
</protein>
<feature type="chain" id="PRO_5014633424" description="Arylsulfotransferase-like protein" evidence="2">
    <location>
        <begin position="26"/>
        <end position="638"/>
    </location>
</feature>
<evidence type="ECO:0000313" key="4">
    <source>
        <dbReference type="Proteomes" id="UP000235728"/>
    </source>
</evidence>
<accession>A0A2N6NRZ9</accession>
<evidence type="ECO:0000313" key="3">
    <source>
        <dbReference type="EMBL" id="PMB70047.1"/>
    </source>
</evidence>
<evidence type="ECO:0000256" key="1">
    <source>
        <dbReference type="SAM" id="Phobius"/>
    </source>
</evidence>
<reference evidence="3 4" key="1">
    <citation type="journal article" date="2016" name="Appl. Microbiol. Biotechnol.">
        <title>Characterization of T-DNA insertion mutants with decreased virulence in the entomopathogenic fungus Beauveria bassiana JEF-007.</title>
        <authorList>
            <person name="Kim S."/>
            <person name="Lee S.J."/>
            <person name="Nai Y.S."/>
            <person name="Yu J.S."/>
            <person name="Lee M.R."/>
            <person name="Yang Y.T."/>
            <person name="Kim J.S."/>
        </authorList>
    </citation>
    <scope>NUCLEOTIDE SEQUENCE [LARGE SCALE GENOMIC DNA]</scope>
    <source>
        <strain evidence="3 4">JEF-007</strain>
    </source>
</reference>
<feature type="transmembrane region" description="Helical" evidence="1">
    <location>
        <begin position="587"/>
        <end position="610"/>
    </location>
</feature>
<dbReference type="EMBL" id="MRVG01000004">
    <property type="protein sequence ID" value="PMB70047.1"/>
    <property type="molecule type" value="Genomic_DNA"/>
</dbReference>
<keyword evidence="1" id="KW-1133">Transmembrane helix</keyword>
<comment type="caution">
    <text evidence="3">The sequence shown here is derived from an EMBL/GenBank/DDBJ whole genome shotgun (WGS) entry which is preliminary data.</text>
</comment>
<dbReference type="InterPro" id="IPR039535">
    <property type="entry name" value="ASST-like"/>
</dbReference>
<keyword evidence="2" id="KW-0732">Signal</keyword>
<evidence type="ECO:0000256" key="2">
    <source>
        <dbReference type="SAM" id="SignalP"/>
    </source>
</evidence>
<proteinExistence type="predicted"/>
<organism evidence="3 4">
    <name type="scientific">Beauveria bassiana</name>
    <name type="common">White muscardine disease fungus</name>
    <name type="synonym">Tritirachium shiotae</name>
    <dbReference type="NCBI Taxonomy" id="176275"/>
    <lineage>
        <taxon>Eukaryota</taxon>
        <taxon>Fungi</taxon>
        <taxon>Dikarya</taxon>
        <taxon>Ascomycota</taxon>
        <taxon>Pezizomycotina</taxon>
        <taxon>Sordariomycetes</taxon>
        <taxon>Hypocreomycetidae</taxon>
        <taxon>Hypocreales</taxon>
        <taxon>Cordycipitaceae</taxon>
        <taxon>Beauveria</taxon>
    </lineage>
</organism>
<keyword evidence="1" id="KW-0472">Membrane</keyword>
<dbReference type="OMA" id="WEGGHTR"/>